<gene>
    <name evidence="2" type="ORF">P691DRAFT_412934</name>
</gene>
<evidence type="ECO:0000313" key="2">
    <source>
        <dbReference type="EMBL" id="KAF9443457.1"/>
    </source>
</evidence>
<reference evidence="2" key="1">
    <citation type="submission" date="2020-11" db="EMBL/GenBank/DDBJ databases">
        <authorList>
            <consortium name="DOE Joint Genome Institute"/>
            <person name="Ahrendt S."/>
            <person name="Riley R."/>
            <person name="Andreopoulos W."/>
            <person name="Labutti K."/>
            <person name="Pangilinan J."/>
            <person name="Ruiz-Duenas F.J."/>
            <person name="Barrasa J.M."/>
            <person name="Sanchez-Garcia M."/>
            <person name="Camarero S."/>
            <person name="Miyauchi S."/>
            <person name="Serrano A."/>
            <person name="Linde D."/>
            <person name="Babiker R."/>
            <person name="Drula E."/>
            <person name="Ayuso-Fernandez I."/>
            <person name="Pacheco R."/>
            <person name="Padilla G."/>
            <person name="Ferreira P."/>
            <person name="Barriuso J."/>
            <person name="Kellner H."/>
            <person name="Castanera R."/>
            <person name="Alfaro M."/>
            <person name="Ramirez L."/>
            <person name="Pisabarro A.G."/>
            <person name="Kuo A."/>
            <person name="Tritt A."/>
            <person name="Lipzen A."/>
            <person name="He G."/>
            <person name="Yan M."/>
            <person name="Ng V."/>
            <person name="Cullen D."/>
            <person name="Martin F."/>
            <person name="Rosso M.-N."/>
            <person name="Henrissat B."/>
            <person name="Hibbett D."/>
            <person name="Martinez A.T."/>
            <person name="Grigoriev I.V."/>
        </authorList>
    </citation>
    <scope>NUCLEOTIDE SEQUENCE</scope>
    <source>
        <strain evidence="2">MF-IS2</strain>
    </source>
</reference>
<accession>A0A9P5X4Y2</accession>
<evidence type="ECO:0000313" key="3">
    <source>
        <dbReference type="Proteomes" id="UP000807342"/>
    </source>
</evidence>
<feature type="compositionally biased region" description="Basic residues" evidence="1">
    <location>
        <begin position="1"/>
        <end position="12"/>
    </location>
</feature>
<feature type="compositionally biased region" description="Polar residues" evidence="1">
    <location>
        <begin position="48"/>
        <end position="60"/>
    </location>
</feature>
<organism evidence="2 3">
    <name type="scientific">Macrolepiota fuliginosa MF-IS2</name>
    <dbReference type="NCBI Taxonomy" id="1400762"/>
    <lineage>
        <taxon>Eukaryota</taxon>
        <taxon>Fungi</taxon>
        <taxon>Dikarya</taxon>
        <taxon>Basidiomycota</taxon>
        <taxon>Agaricomycotina</taxon>
        <taxon>Agaricomycetes</taxon>
        <taxon>Agaricomycetidae</taxon>
        <taxon>Agaricales</taxon>
        <taxon>Agaricineae</taxon>
        <taxon>Agaricaceae</taxon>
        <taxon>Macrolepiota</taxon>
    </lineage>
</organism>
<feature type="region of interest" description="Disordered" evidence="1">
    <location>
        <begin position="1"/>
        <end position="93"/>
    </location>
</feature>
<keyword evidence="3" id="KW-1185">Reference proteome</keyword>
<proteinExistence type="predicted"/>
<sequence length="223" mass="23410">MSFRERVRKLLKGRLPSQAQASTRSEDPGPSPASSHPEPPTIKVMASSEESATPITNDVGPSQIREEETRYAHGSTPASSQITHFSQPGPLLRSSHLESPIIVATAPSGQPAIPLIEGPEPYLGSTGQLSGAASISSLVDAWREETLYGPLEVPTWIASQVGSRSSSGQGHPPQTLNGGVLSGAHNFSVGQMNAVETQSIGIQSVGAQNVAAQYQLYMGTNCE</sequence>
<evidence type="ECO:0000256" key="1">
    <source>
        <dbReference type="SAM" id="MobiDB-lite"/>
    </source>
</evidence>
<dbReference type="Proteomes" id="UP000807342">
    <property type="component" value="Unassembled WGS sequence"/>
</dbReference>
<protein>
    <submittedName>
        <fullName evidence="2">Uncharacterized protein</fullName>
    </submittedName>
</protein>
<dbReference type="EMBL" id="MU151472">
    <property type="protein sequence ID" value="KAF9443457.1"/>
    <property type="molecule type" value="Genomic_DNA"/>
</dbReference>
<comment type="caution">
    <text evidence="2">The sequence shown here is derived from an EMBL/GenBank/DDBJ whole genome shotgun (WGS) entry which is preliminary data.</text>
</comment>
<dbReference type="AlphaFoldDB" id="A0A9P5X4Y2"/>
<feature type="compositionally biased region" description="Polar residues" evidence="1">
    <location>
        <begin position="76"/>
        <end position="86"/>
    </location>
</feature>
<name>A0A9P5X4Y2_9AGAR</name>